<evidence type="ECO:0000256" key="5">
    <source>
        <dbReference type="ARBA" id="ARBA00013247"/>
    </source>
</evidence>
<dbReference type="Pfam" id="PF14572">
    <property type="entry name" value="Pribosyl_synth"/>
    <property type="match status" value="1"/>
</dbReference>
<dbReference type="Gene3D" id="3.40.50.2020">
    <property type="match status" value="2"/>
</dbReference>
<keyword evidence="11" id="KW-0472">Membrane</keyword>
<keyword evidence="11" id="KW-0999">Mitochondrion inner membrane</keyword>
<dbReference type="GO" id="GO:0016301">
    <property type="term" value="F:kinase activity"/>
    <property type="evidence" value="ECO:0007669"/>
    <property type="project" value="UniProtKB-KW"/>
</dbReference>
<dbReference type="SMART" id="SM00382">
    <property type="entry name" value="AAA"/>
    <property type="match status" value="1"/>
</dbReference>
<dbReference type="GeneID" id="34620337"/>
<comment type="catalytic activity">
    <reaction evidence="15">
        <text>D-ribose 5-phosphate + ATP = 5-phospho-alpha-D-ribose 1-diphosphate + AMP + H(+)</text>
        <dbReference type="Rhea" id="RHEA:15609"/>
        <dbReference type="ChEBI" id="CHEBI:15378"/>
        <dbReference type="ChEBI" id="CHEBI:30616"/>
        <dbReference type="ChEBI" id="CHEBI:58017"/>
        <dbReference type="ChEBI" id="CHEBI:78346"/>
        <dbReference type="ChEBI" id="CHEBI:456215"/>
        <dbReference type="EC" id="2.7.6.1"/>
    </reaction>
</comment>
<evidence type="ECO:0000259" key="17">
    <source>
        <dbReference type="SMART" id="SM00382"/>
    </source>
</evidence>
<dbReference type="Pfam" id="PF13793">
    <property type="entry name" value="Pribosyltran_N"/>
    <property type="match status" value="1"/>
</dbReference>
<evidence type="ECO:0000256" key="1">
    <source>
        <dbReference type="ARBA" id="ARBA00001946"/>
    </source>
</evidence>
<dbReference type="InterPro" id="IPR003959">
    <property type="entry name" value="ATPase_AAA_core"/>
</dbReference>
<dbReference type="SUPFAM" id="SSF52540">
    <property type="entry name" value="P-loop containing nucleoside triphosphate hydrolases"/>
    <property type="match status" value="1"/>
</dbReference>
<evidence type="ECO:0000313" key="19">
    <source>
        <dbReference type="RefSeq" id="XP_026192373.1"/>
    </source>
</evidence>
<dbReference type="SUPFAM" id="SSF53271">
    <property type="entry name" value="PRTase-like"/>
    <property type="match status" value="1"/>
</dbReference>
<dbReference type="Proteomes" id="UP000515125">
    <property type="component" value="Unplaced"/>
</dbReference>
<evidence type="ECO:0000256" key="6">
    <source>
        <dbReference type="ARBA" id="ARBA00022679"/>
    </source>
</evidence>
<feature type="compositionally biased region" description="Low complexity" evidence="16">
    <location>
        <begin position="1107"/>
        <end position="1116"/>
    </location>
</feature>
<comment type="subcellular location">
    <subcellularLocation>
        <location evidence="2">Mitochondrion inner membrane</location>
        <topology evidence="2">Single-pass membrane protein</topology>
    </subcellularLocation>
</comment>
<dbReference type="InterPro" id="IPR000836">
    <property type="entry name" value="PRTase_dom"/>
</dbReference>
<evidence type="ECO:0000256" key="4">
    <source>
        <dbReference type="ARBA" id="ARBA00006478"/>
    </source>
</evidence>
<dbReference type="FunFam" id="3.40.50.2020:FF:000001">
    <property type="entry name" value="Ribose-phosphate pyrophosphokinase"/>
    <property type="match status" value="1"/>
</dbReference>
<dbReference type="CDD" id="cd06223">
    <property type="entry name" value="PRTases_typeI"/>
    <property type="match status" value="1"/>
</dbReference>
<evidence type="ECO:0000256" key="11">
    <source>
        <dbReference type="ARBA" id="ARBA00022792"/>
    </source>
</evidence>
<dbReference type="GO" id="GO:0006164">
    <property type="term" value="P:purine nucleotide biosynthetic process"/>
    <property type="evidence" value="ECO:0007669"/>
    <property type="project" value="TreeGrafter"/>
</dbReference>
<dbReference type="AlphaFoldDB" id="A0A6P6RWV3"/>
<sequence length="1144" mass="124866">MVGFARLARACRVVASGAEARSVVKEAAAVSLHQQEHGLDQEAPSSAPRFRSSGVGSNFCTRDAGMPFGAANSHGWFSWLPSSSQFASAVALAAAGSALFMAALDPRAESPVRCESQEDGKTQENPLWRSRESQPFARKLGDALLFTGTANEHLGAAVAKRLSTHLGRVSVGRFADGEVNIQFLDSLRGKDIYIIQPTSTPVNDHLMELLLMISTCRRASAKKITAVIPYFGYARQDRKMNSRVPISAADVARMMEAMGVDRVVAVDLHCGQIQGFFGPRVPVDNVEAQIVGLDYFESKGLIKPVVVSPDAGGVYRARKFQEGMVRRGYKDCSIAMLIKRRIRANEVESMDLVGSVEGRDVIIVDDMIDTAGTLVEAARELKSKGAKRVYAFATHGLFSGPAIDRIQKSALEEVVITDTIKARPMVESCKKIKILSISILLADAIRRIHQKESLNDLFNFGSGPGTIPILRAMALFLLTSTVLLIPHEERACATVEGRGNLLLLAGLSPDGQAKQLVARLLKYLSVVSSWRHRLRLDGFPVSDLFIGLLILYLEGDFILSASRDRGTCAVRVFVEISRDLPESKSREQSAVTMCSNFVEPYMFGLRESPYSCRRHCCHWQKHLVSANLTGKAGPTVYEMRLQKWKDATCIAKVIKDSAMLKARGGIQDAVGSPPCVLAITVFESTAERLWCSGSLMGEALRNLNGHALCRKAHQEGTYLRAAMDPETKAASAALQVATGGSSGSPPLPSFVQRLVPDFLSNNPYFCAGFGLAGLGAAASLARGAVRGLKVMGQHVLRYKDAFLWIDRQRSGEVVDFSSGSPWETLTLTTLSLHKHRITDLSSLQAKGVAESILADVRRFLASASWYLKRGIPYRRGYLLHGPPGCGKSSFVMALAGELKYNICVLNVADPHMTDDRLQYLLATVPPRSLLLLEDIDSAIRQSESAEGNKELSSVGEGPLLTQLTVNPYGARSITYSGLLNALDGVVATEERIIFLTTNQPERLPTSLIRPGRVDLKVRIGYATPAQLRQQFLRFLPDASAEAADEFINILSPLQISMAELQGFFLFCRDDSKQALEMARAWREADEQVVQELQLKQQKELQQKQEQQHQSQQKPQQTGGGDSGNRSGSESLAGAAKTAARHNPP</sequence>
<dbReference type="OrthoDB" id="413572at2759"/>
<dbReference type="PANTHER" id="PTHR10210">
    <property type="entry name" value="RIBOSE-PHOSPHATE DIPHOSPHOKINASE FAMILY MEMBER"/>
    <property type="match status" value="1"/>
</dbReference>
<evidence type="ECO:0000256" key="10">
    <source>
        <dbReference type="ARBA" id="ARBA00022777"/>
    </source>
</evidence>
<dbReference type="GO" id="GO:0006015">
    <property type="term" value="P:5-phosphoribose 1-diphosphate biosynthetic process"/>
    <property type="evidence" value="ECO:0007669"/>
    <property type="project" value="TreeGrafter"/>
</dbReference>
<dbReference type="GO" id="GO:0005524">
    <property type="term" value="F:ATP binding"/>
    <property type="evidence" value="ECO:0007669"/>
    <property type="project" value="UniProtKB-KW"/>
</dbReference>
<dbReference type="Pfam" id="PF08740">
    <property type="entry name" value="BCS1_N"/>
    <property type="match status" value="1"/>
</dbReference>
<name>A0A6P6RWV3_9EIME</name>
<dbReference type="GO" id="GO:0005743">
    <property type="term" value="C:mitochondrial inner membrane"/>
    <property type="evidence" value="ECO:0007669"/>
    <property type="project" value="UniProtKB-SubCell"/>
</dbReference>
<dbReference type="InterPro" id="IPR029099">
    <property type="entry name" value="Pribosyltran_N"/>
</dbReference>
<dbReference type="GO" id="GO:0004749">
    <property type="term" value="F:ribose phosphate diphosphokinase activity"/>
    <property type="evidence" value="ECO:0007669"/>
    <property type="project" value="UniProtKB-EC"/>
</dbReference>
<evidence type="ECO:0000256" key="15">
    <source>
        <dbReference type="ARBA" id="ARBA00049535"/>
    </source>
</evidence>
<dbReference type="FunFam" id="3.40.50.2020:FF:000037">
    <property type="entry name" value="Phosphoribosylpyrophosphate synthetase"/>
    <property type="match status" value="1"/>
</dbReference>
<evidence type="ECO:0000256" key="2">
    <source>
        <dbReference type="ARBA" id="ARBA00004434"/>
    </source>
</evidence>
<dbReference type="Pfam" id="PF25426">
    <property type="entry name" value="AAA_lid_BCS1"/>
    <property type="match status" value="1"/>
</dbReference>
<proteinExistence type="inferred from homology"/>
<dbReference type="PANTHER" id="PTHR10210:SF32">
    <property type="entry name" value="RIBOSE-PHOSPHATE PYROPHOSPHOKINASE 2"/>
    <property type="match status" value="1"/>
</dbReference>
<protein>
    <recommendedName>
        <fullName evidence="5">ribose-phosphate diphosphokinase</fullName>
        <ecNumber evidence="5">2.7.6.1</ecNumber>
    </recommendedName>
</protein>
<dbReference type="InterPro" id="IPR057495">
    <property type="entry name" value="AAA_lid_BCS1"/>
</dbReference>
<evidence type="ECO:0000256" key="14">
    <source>
        <dbReference type="ARBA" id="ARBA00022842"/>
    </source>
</evidence>
<dbReference type="InterPro" id="IPR029057">
    <property type="entry name" value="PRTase-like"/>
</dbReference>
<feature type="region of interest" description="Disordered" evidence="16">
    <location>
        <begin position="1095"/>
        <end position="1144"/>
    </location>
</feature>
<dbReference type="RefSeq" id="XP_026192373.1">
    <property type="nucleotide sequence ID" value="XM_026336588.1"/>
</dbReference>
<dbReference type="SMART" id="SM01400">
    <property type="entry name" value="Pribosyltran_N"/>
    <property type="match status" value="1"/>
</dbReference>
<dbReference type="GO" id="GO:0002189">
    <property type="term" value="C:ribose phosphate diphosphokinase complex"/>
    <property type="evidence" value="ECO:0007669"/>
    <property type="project" value="TreeGrafter"/>
</dbReference>
<dbReference type="InterPro" id="IPR003593">
    <property type="entry name" value="AAA+_ATPase"/>
</dbReference>
<keyword evidence="14" id="KW-0460">Magnesium</keyword>
<keyword evidence="12" id="KW-0378">Hydrolase</keyword>
<dbReference type="Pfam" id="PF00004">
    <property type="entry name" value="AAA"/>
    <property type="match status" value="1"/>
</dbReference>
<evidence type="ECO:0000256" key="3">
    <source>
        <dbReference type="ARBA" id="ARBA00004996"/>
    </source>
</evidence>
<comment type="similarity">
    <text evidence="4">Belongs to the ribose-phosphate pyrophosphokinase family.</text>
</comment>
<dbReference type="Gene3D" id="3.40.50.300">
    <property type="entry name" value="P-loop containing nucleotide triphosphate hydrolases"/>
    <property type="match status" value="1"/>
</dbReference>
<keyword evidence="9" id="KW-0547">Nucleotide-binding</keyword>
<comment type="cofactor">
    <cofactor evidence="1">
        <name>Mg(2+)</name>
        <dbReference type="ChEBI" id="CHEBI:18420"/>
    </cofactor>
</comment>
<organism evidence="18 19">
    <name type="scientific">Cyclospora cayetanensis</name>
    <dbReference type="NCBI Taxonomy" id="88456"/>
    <lineage>
        <taxon>Eukaryota</taxon>
        <taxon>Sar</taxon>
        <taxon>Alveolata</taxon>
        <taxon>Apicomplexa</taxon>
        <taxon>Conoidasida</taxon>
        <taxon>Coccidia</taxon>
        <taxon>Eucoccidiorida</taxon>
        <taxon>Eimeriorina</taxon>
        <taxon>Eimeriidae</taxon>
        <taxon>Cyclospora</taxon>
    </lineage>
</organism>
<dbReference type="GO" id="GO:0000287">
    <property type="term" value="F:magnesium ion binding"/>
    <property type="evidence" value="ECO:0007669"/>
    <property type="project" value="InterPro"/>
</dbReference>
<keyword evidence="11" id="KW-0496">Mitochondrion</keyword>
<evidence type="ECO:0000256" key="12">
    <source>
        <dbReference type="ARBA" id="ARBA00022801"/>
    </source>
</evidence>
<keyword evidence="8" id="KW-0545">Nucleotide biosynthesis</keyword>
<gene>
    <name evidence="19" type="primary">LOC34620337</name>
</gene>
<keyword evidence="18" id="KW-1185">Reference proteome</keyword>
<dbReference type="CDD" id="cd19510">
    <property type="entry name" value="RecA-like_BCS1"/>
    <property type="match status" value="1"/>
</dbReference>
<accession>A0A6P6RWV3</accession>
<dbReference type="NCBIfam" id="TIGR01251">
    <property type="entry name" value="ribP_PPkin"/>
    <property type="match status" value="1"/>
</dbReference>
<comment type="pathway">
    <text evidence="3">Metabolic intermediate biosynthesis; 5-phospho-alpha-D-ribose 1-diphosphate biosynthesis; 5-phospho-alpha-D-ribose 1-diphosphate from D-ribose 5-phosphate (route I): step 1/1.</text>
</comment>
<feature type="compositionally biased region" description="Basic and acidic residues" evidence="16">
    <location>
        <begin position="1096"/>
        <end position="1106"/>
    </location>
</feature>
<evidence type="ECO:0000256" key="7">
    <source>
        <dbReference type="ARBA" id="ARBA00022723"/>
    </source>
</evidence>
<keyword evidence="6" id="KW-0808">Transferase</keyword>
<dbReference type="EC" id="2.7.6.1" evidence="5"/>
<keyword evidence="10" id="KW-0418">Kinase</keyword>
<keyword evidence="13" id="KW-0067">ATP-binding</keyword>
<dbReference type="NCBIfam" id="NF002320">
    <property type="entry name" value="PRK01259.1"/>
    <property type="match status" value="1"/>
</dbReference>
<dbReference type="InterPro" id="IPR027417">
    <property type="entry name" value="P-loop_NTPase"/>
</dbReference>
<dbReference type="GO" id="GO:0016887">
    <property type="term" value="F:ATP hydrolysis activity"/>
    <property type="evidence" value="ECO:0007669"/>
    <property type="project" value="InterPro"/>
</dbReference>
<evidence type="ECO:0000256" key="13">
    <source>
        <dbReference type="ARBA" id="ARBA00022840"/>
    </source>
</evidence>
<feature type="domain" description="AAA+ ATPase" evidence="17">
    <location>
        <begin position="873"/>
        <end position="1023"/>
    </location>
</feature>
<dbReference type="InterPro" id="IPR005946">
    <property type="entry name" value="Rib-P_diPkinase"/>
</dbReference>
<evidence type="ECO:0000256" key="9">
    <source>
        <dbReference type="ARBA" id="ARBA00022741"/>
    </source>
</evidence>
<dbReference type="InterPro" id="IPR014851">
    <property type="entry name" value="BCS1_N"/>
</dbReference>
<keyword evidence="7" id="KW-0479">Metal-binding</keyword>
<reference evidence="19" key="1">
    <citation type="submission" date="2025-08" db="UniProtKB">
        <authorList>
            <consortium name="RefSeq"/>
        </authorList>
    </citation>
    <scope>IDENTIFICATION</scope>
</reference>
<evidence type="ECO:0000256" key="16">
    <source>
        <dbReference type="SAM" id="MobiDB-lite"/>
    </source>
</evidence>
<evidence type="ECO:0000256" key="8">
    <source>
        <dbReference type="ARBA" id="ARBA00022727"/>
    </source>
</evidence>
<evidence type="ECO:0000313" key="18">
    <source>
        <dbReference type="Proteomes" id="UP000515125"/>
    </source>
</evidence>